<keyword evidence="1" id="KW-0677">Repeat</keyword>
<dbReference type="PANTHER" id="PTHR45641:SF19">
    <property type="entry name" value="NEPHROCYSTIN-3"/>
    <property type="match status" value="1"/>
</dbReference>
<protein>
    <submittedName>
        <fullName evidence="5">Uncharacterized protein</fullName>
    </submittedName>
</protein>
<feature type="repeat" description="TPR" evidence="3">
    <location>
        <begin position="593"/>
        <end position="626"/>
    </location>
</feature>
<sequence length="693" mass="81298">MDLFSINQDNLPVTTLYWLDSNPNNAQQFEHDLRTIVNIDELKIFENPNECRESVILSTDKTLVLIVSGCFVVQLIPYIHDLKQVSAIYVYCSNIEFYLQWSKIYKKVKDVLTHRDDLIQRIYTDNKYRQLVGNINFFHHHEQSHENLRSQNVVFVYQQLFIEILLRLKRQESCNNDELIAYLYQKFADNSSECRKIEEFQQVYRVNESIQWYTRPGCIFAHLNAALRKWDLQIVVRYRFFIKNLYQQLKDEYARQRNTTLSDIKHVYRGQRFSFHEIQQLQNAIGQYISFNSFLSTTKDENVAMIFAGDDPQLAVLFHIEIQTNIDRSTKPFASISHLSHIGLGDEEEVLFMLGTIFRVKSFGKRLAEDSHWILELELANENEHCLKEFGHYRQEELPRETSLANLQSLLLEMNGSSISTTTNIVEQEQYDKSSLWINLLHGVVKIIQTPFGNDTHLSIKPLTSLALTHCNNGDYKLAIEQLNKCLSIHQANPATNDSTSLCDTLDNFALVYKKMADYETALSYSSQSLYIRERNPVSHNLSVTLAESYMTISDLYLALKDYYSALEFRQLKALPIYVNIQSTSKSHQLKLALLYCSIGVIYEEMKNYNAALDNYKQAFQIYENIYPFHRNNDAFYHHNAEMKDITPRLMRMIHMTKRNDELTLIDGYYGEFNDEREEAQRMYSTTLFHSTY</sequence>
<dbReference type="EMBL" id="CAJNOM010000371">
    <property type="protein sequence ID" value="CAF1399447.1"/>
    <property type="molecule type" value="Genomic_DNA"/>
</dbReference>
<name>A0A815KRW8_9BILA</name>
<dbReference type="InterPro" id="IPR019734">
    <property type="entry name" value="TPR_rpt"/>
</dbReference>
<dbReference type="Gene3D" id="3.90.176.10">
    <property type="entry name" value="Toxin ADP-ribosyltransferase, Chain A, domain 1"/>
    <property type="match status" value="1"/>
</dbReference>
<comment type="caution">
    <text evidence="5">The sequence shown here is derived from an EMBL/GenBank/DDBJ whole genome shotgun (WGS) entry which is preliminary data.</text>
</comment>
<accession>A0A815KRW8</accession>
<evidence type="ECO:0000313" key="4">
    <source>
        <dbReference type="EMBL" id="CAF1172252.1"/>
    </source>
</evidence>
<dbReference type="Proteomes" id="UP000663877">
    <property type="component" value="Unassembled WGS sequence"/>
</dbReference>
<dbReference type="PROSITE" id="PS51996">
    <property type="entry name" value="TR_MART"/>
    <property type="match status" value="1"/>
</dbReference>
<keyword evidence="2 3" id="KW-0802">TPR repeat</keyword>
<evidence type="ECO:0000313" key="6">
    <source>
        <dbReference type="Proteomes" id="UP000663832"/>
    </source>
</evidence>
<dbReference type="SUPFAM" id="SSF56399">
    <property type="entry name" value="ADP-ribosylation"/>
    <property type="match status" value="1"/>
</dbReference>
<dbReference type="SUPFAM" id="SSF48452">
    <property type="entry name" value="TPR-like"/>
    <property type="match status" value="1"/>
</dbReference>
<dbReference type="Pfam" id="PF13181">
    <property type="entry name" value="TPR_8"/>
    <property type="match status" value="1"/>
</dbReference>
<dbReference type="OrthoDB" id="10573785at2759"/>
<dbReference type="Gene3D" id="1.25.40.10">
    <property type="entry name" value="Tetratricopeptide repeat domain"/>
    <property type="match status" value="2"/>
</dbReference>
<dbReference type="AlphaFoldDB" id="A0A815KRW8"/>
<organism evidence="5 6">
    <name type="scientific">Adineta steineri</name>
    <dbReference type="NCBI Taxonomy" id="433720"/>
    <lineage>
        <taxon>Eukaryota</taxon>
        <taxon>Metazoa</taxon>
        <taxon>Spiralia</taxon>
        <taxon>Gnathifera</taxon>
        <taxon>Rotifera</taxon>
        <taxon>Eurotatoria</taxon>
        <taxon>Bdelloidea</taxon>
        <taxon>Adinetida</taxon>
        <taxon>Adinetidae</taxon>
        <taxon>Adineta</taxon>
    </lineage>
</organism>
<keyword evidence="6" id="KW-1185">Reference proteome</keyword>
<dbReference type="EMBL" id="CAJNOI010000192">
    <property type="protein sequence ID" value="CAF1172252.1"/>
    <property type="molecule type" value="Genomic_DNA"/>
</dbReference>
<dbReference type="Proteomes" id="UP000663832">
    <property type="component" value="Unassembled WGS sequence"/>
</dbReference>
<evidence type="ECO:0000313" key="5">
    <source>
        <dbReference type="EMBL" id="CAF1399447.1"/>
    </source>
</evidence>
<evidence type="ECO:0000256" key="2">
    <source>
        <dbReference type="ARBA" id="ARBA00022803"/>
    </source>
</evidence>
<dbReference type="SMART" id="SM00028">
    <property type="entry name" value="TPR"/>
    <property type="match status" value="4"/>
</dbReference>
<dbReference type="PROSITE" id="PS50005">
    <property type="entry name" value="TPR"/>
    <property type="match status" value="1"/>
</dbReference>
<evidence type="ECO:0000256" key="1">
    <source>
        <dbReference type="ARBA" id="ARBA00022737"/>
    </source>
</evidence>
<dbReference type="PANTHER" id="PTHR45641">
    <property type="entry name" value="TETRATRICOPEPTIDE REPEAT PROTEIN (AFU_ORTHOLOGUE AFUA_6G03870)"/>
    <property type="match status" value="1"/>
</dbReference>
<gene>
    <name evidence="4" type="ORF">BJG266_LOCUS25264</name>
    <name evidence="5" type="ORF">QVE165_LOCUS36670</name>
</gene>
<reference evidence="5" key="1">
    <citation type="submission" date="2021-02" db="EMBL/GenBank/DDBJ databases">
        <authorList>
            <person name="Nowell W R."/>
        </authorList>
    </citation>
    <scope>NUCLEOTIDE SEQUENCE</scope>
</reference>
<proteinExistence type="predicted"/>
<evidence type="ECO:0000256" key="3">
    <source>
        <dbReference type="PROSITE-ProRule" id="PRU00339"/>
    </source>
</evidence>
<dbReference type="InterPro" id="IPR011990">
    <property type="entry name" value="TPR-like_helical_dom_sf"/>
</dbReference>